<dbReference type="Pfam" id="PF00873">
    <property type="entry name" value="ACR_tran"/>
    <property type="match status" value="1"/>
</dbReference>
<dbReference type="SUPFAM" id="SSF82693">
    <property type="entry name" value="Multidrug efflux transporter AcrB pore domain, PN1, PN2, PC1 and PC2 subdomains"/>
    <property type="match status" value="3"/>
</dbReference>
<dbReference type="OrthoDB" id="9759330at2"/>
<dbReference type="FunFam" id="3.30.70.1430:FF:000001">
    <property type="entry name" value="Efflux pump membrane transporter"/>
    <property type="match status" value="1"/>
</dbReference>
<dbReference type="GO" id="GO:0042910">
    <property type="term" value="F:xenobiotic transmembrane transporter activity"/>
    <property type="evidence" value="ECO:0007669"/>
    <property type="project" value="TreeGrafter"/>
</dbReference>
<feature type="transmembrane region" description="Helical" evidence="2">
    <location>
        <begin position="871"/>
        <end position="888"/>
    </location>
</feature>
<dbReference type="InterPro" id="IPR027463">
    <property type="entry name" value="AcrB_DN_DC_subdom"/>
</dbReference>
<name>I8T2M0_9GAMM</name>
<feature type="transmembrane region" description="Helical" evidence="2">
    <location>
        <begin position="1001"/>
        <end position="1025"/>
    </location>
</feature>
<dbReference type="PRINTS" id="PR00702">
    <property type="entry name" value="ACRIFLAVINRP"/>
</dbReference>
<keyword evidence="2" id="KW-1133">Transmembrane helix</keyword>
<reference evidence="3 4" key="1">
    <citation type="journal article" date="2012" name="J. Bacteriol.">
        <title>Genome Sequence of n-Alkane-Degrading Hydrocarboniphaga effusa Strain AP103T (ATCC BAA-332T).</title>
        <authorList>
            <person name="Chang H.K."/>
            <person name="Zylstra G.J."/>
            <person name="Chae J.C."/>
        </authorList>
    </citation>
    <scope>NUCLEOTIDE SEQUENCE [LARGE SCALE GENOMIC DNA]</scope>
    <source>
        <strain evidence="3 4">AP103</strain>
    </source>
</reference>
<keyword evidence="2" id="KW-0812">Transmembrane</keyword>
<dbReference type="STRING" id="1172194.WQQ_43530"/>
<dbReference type="RefSeq" id="WP_007187288.1">
    <property type="nucleotide sequence ID" value="NZ_AKGD01000004.1"/>
</dbReference>
<keyword evidence="2" id="KW-0472">Membrane</keyword>
<organism evidence="3 4">
    <name type="scientific">Hydrocarboniphaga effusa AP103</name>
    <dbReference type="NCBI Taxonomy" id="1172194"/>
    <lineage>
        <taxon>Bacteria</taxon>
        <taxon>Pseudomonadati</taxon>
        <taxon>Pseudomonadota</taxon>
        <taxon>Gammaproteobacteria</taxon>
        <taxon>Nevskiales</taxon>
        <taxon>Nevskiaceae</taxon>
        <taxon>Hydrocarboniphaga</taxon>
    </lineage>
</organism>
<feature type="transmembrane region" description="Helical" evidence="2">
    <location>
        <begin position="30"/>
        <end position="50"/>
    </location>
</feature>
<dbReference type="Gene3D" id="3.30.70.1440">
    <property type="entry name" value="Multidrug efflux transporter AcrB pore domain"/>
    <property type="match status" value="1"/>
</dbReference>
<feature type="transmembrane region" description="Helical" evidence="2">
    <location>
        <begin position="449"/>
        <end position="469"/>
    </location>
</feature>
<evidence type="ECO:0000313" key="3">
    <source>
        <dbReference type="EMBL" id="EIT67918.1"/>
    </source>
</evidence>
<feature type="transmembrane region" description="Helical" evidence="2">
    <location>
        <begin position="481"/>
        <end position="504"/>
    </location>
</feature>
<feature type="transmembrane region" description="Helical" evidence="2">
    <location>
        <begin position="971"/>
        <end position="989"/>
    </location>
</feature>
<feature type="region of interest" description="Disordered" evidence="1">
    <location>
        <begin position="1034"/>
        <end position="1056"/>
    </location>
</feature>
<dbReference type="GO" id="GO:0005886">
    <property type="term" value="C:plasma membrane"/>
    <property type="evidence" value="ECO:0007669"/>
    <property type="project" value="TreeGrafter"/>
</dbReference>
<dbReference type="Gene3D" id="3.30.70.1430">
    <property type="entry name" value="Multidrug efflux transporter AcrB pore domain"/>
    <property type="match status" value="2"/>
</dbReference>
<dbReference type="SUPFAM" id="SSF82714">
    <property type="entry name" value="Multidrug efflux transporter AcrB TolC docking domain, DN and DC subdomains"/>
    <property type="match status" value="2"/>
</dbReference>
<evidence type="ECO:0000256" key="2">
    <source>
        <dbReference type="SAM" id="Phobius"/>
    </source>
</evidence>
<dbReference type="InterPro" id="IPR001036">
    <property type="entry name" value="Acrflvin-R"/>
</dbReference>
<dbReference type="PANTHER" id="PTHR32063">
    <property type="match status" value="1"/>
</dbReference>
<protein>
    <submittedName>
        <fullName evidence="3">Multidrug ABC transporter</fullName>
    </submittedName>
</protein>
<accession>I8T2M0</accession>
<feature type="transmembrane region" description="Helical" evidence="2">
    <location>
        <begin position="908"/>
        <end position="934"/>
    </location>
</feature>
<feature type="transmembrane region" description="Helical" evidence="2">
    <location>
        <begin position="377"/>
        <end position="398"/>
    </location>
</feature>
<gene>
    <name evidence="3" type="ORF">WQQ_43530</name>
</gene>
<dbReference type="SUPFAM" id="SSF82866">
    <property type="entry name" value="Multidrug efflux transporter AcrB transmembrane domain"/>
    <property type="match status" value="2"/>
</dbReference>
<dbReference type="Gene3D" id="3.30.70.1320">
    <property type="entry name" value="Multidrug efflux transporter AcrB pore domain like"/>
    <property type="match status" value="1"/>
</dbReference>
<dbReference type="PANTHER" id="PTHR32063:SF30">
    <property type="entry name" value="ACRB_ACRD_ACRF FAMILY PROTEIN"/>
    <property type="match status" value="1"/>
</dbReference>
<evidence type="ECO:0000313" key="4">
    <source>
        <dbReference type="Proteomes" id="UP000003704"/>
    </source>
</evidence>
<feature type="transmembrane region" description="Helical" evidence="2">
    <location>
        <begin position="352"/>
        <end position="371"/>
    </location>
</feature>
<dbReference type="AlphaFoldDB" id="I8T2M0"/>
<sequence length="1056" mass="113018">MQNDSQPHLSRAQQSLTRPGLSGWFIEHPIATVLMTVGVIFLGLLAFPLLPVAAVPEIDLPTIHVSARLPGASPETMASSIATPLEVELSGVPGITDMTSNSSLGSTSITMQFTLDKDIDVAAQEVQAALNAATARLPSDLPSLPTWRKVNPNDGPILMLRMQSTLLPLTELSDLAETLVARQISQVAGVATVDLYGQRKPALRIQAAPEKLAAFGLTLADLRSAIRNASVNQAKGALYGSQRISTIATNDQIFSTEDYKGLVVSYRDGLPVFLGDVAQVIQGSENDYQAAWINGERGVGLIVRRQPGANLIEVADQVIAELPRLRTLLPAGVELELLSDRTRTTRASLHEVELTLAITIGLVILVMGLFLRQLSATAIVAAVLSVALIATAAAMYALGFSLNNLTLVALIVGVGFIVDDAIVVVENIHRHLEAGESFRHAALKGVSEIGFTVVTISFSLVAAFIPLLFMGGTVGRLFREFSLTLTAAILISVVASLTLAPMLASRFMKSAPAHKPGGFSERLIALYDRGLAWTLEHQRIMLGVFAATLALAVYSYVKIPKGFFPIQDTGFVFGNSQAAEDISYDDMRVKNKLLEDILLADPAVDGMIQSIGGSFGGNSMSNGTFLISLKNIEDRDVSAEEFISRIRAKAAQVPGVQLFLRTNQEVNVGRTGRAQFLYALKGPDSDGLTRWADLLVDRMKSSPMVRDVSSDLQLGAAVTKLVIDRAAAARFGLSTADIDQALYDAFGQRQISEYQTETNQYKVILEIDPALRGRINSLDYFRLRSPLTGEMVPLSALASVQPTAAGPLSIAHDGLFPSANISFNLAPGYALGDVVNMVQALQAEIGMPTEYSGSFRGNAQAFQDSLASQPVLILTALLAVYIILGVLYESFVHPLTILSTLPSAGIGAIWMLSAFGFDFSIMAMIGIVLLIGIVKKNGILMVDFALHAQREEGLSPREAVHKACLVRFRPIMMTTLAALLGAVPLMFSLGMGSELRQPLGFAIVGGLLLSQLLTLFTTPVVYLALDRLFHPQPVPNAATRETNTSATSKAAAGTAH</sequence>
<feature type="compositionally biased region" description="Low complexity" evidence="1">
    <location>
        <begin position="1042"/>
        <end position="1056"/>
    </location>
</feature>
<keyword evidence="4" id="KW-1185">Reference proteome</keyword>
<dbReference type="Gene3D" id="1.20.1640.10">
    <property type="entry name" value="Multidrug efflux transporter AcrB transmembrane domain"/>
    <property type="match status" value="2"/>
</dbReference>
<dbReference type="Gene3D" id="3.30.2090.10">
    <property type="entry name" value="Multidrug efflux transporter AcrB TolC docking domain, DN and DC subdomains"/>
    <property type="match status" value="2"/>
</dbReference>
<dbReference type="Proteomes" id="UP000003704">
    <property type="component" value="Unassembled WGS sequence"/>
</dbReference>
<dbReference type="EMBL" id="AKGD01000004">
    <property type="protein sequence ID" value="EIT67918.1"/>
    <property type="molecule type" value="Genomic_DNA"/>
</dbReference>
<feature type="transmembrane region" description="Helical" evidence="2">
    <location>
        <begin position="405"/>
        <end position="429"/>
    </location>
</feature>
<dbReference type="PATRIC" id="fig|1172194.4.peg.4220"/>
<evidence type="ECO:0000256" key="1">
    <source>
        <dbReference type="SAM" id="MobiDB-lite"/>
    </source>
</evidence>
<feature type="transmembrane region" description="Helical" evidence="2">
    <location>
        <begin position="540"/>
        <end position="557"/>
    </location>
</feature>
<comment type="caution">
    <text evidence="3">The sequence shown here is derived from an EMBL/GenBank/DDBJ whole genome shotgun (WGS) entry which is preliminary data.</text>
</comment>
<proteinExistence type="predicted"/>